<name>A0ABU0GHH6_9CELL</name>
<keyword evidence="1" id="KW-0472">Membrane</keyword>
<reference evidence="2 3" key="1">
    <citation type="submission" date="2023-07" db="EMBL/GenBank/DDBJ databases">
        <title>Sequencing the genomes of 1000 actinobacteria strains.</title>
        <authorList>
            <person name="Klenk H.-P."/>
        </authorList>
    </citation>
    <scope>NUCLEOTIDE SEQUENCE [LARGE SCALE GENOMIC DNA]</scope>
    <source>
        <strain evidence="2 3">DSM 14785</strain>
    </source>
</reference>
<comment type="caution">
    <text evidence="2">The sequence shown here is derived from an EMBL/GenBank/DDBJ whole genome shotgun (WGS) entry which is preliminary data.</text>
</comment>
<gene>
    <name evidence="2" type="ORF">JO380_000755</name>
</gene>
<protein>
    <submittedName>
        <fullName evidence="2">Membrane protein YccC</fullName>
    </submittedName>
</protein>
<dbReference type="RefSeq" id="WP_070319343.1">
    <property type="nucleotide sequence ID" value="NZ_CP084585.1"/>
</dbReference>
<keyword evidence="3" id="KW-1185">Reference proteome</keyword>
<keyword evidence="1" id="KW-0812">Transmembrane</keyword>
<proteinExistence type="predicted"/>
<dbReference type="EMBL" id="JAUSVM010000001">
    <property type="protein sequence ID" value="MDQ0424374.1"/>
    <property type="molecule type" value="Genomic_DNA"/>
</dbReference>
<feature type="transmembrane region" description="Helical" evidence="1">
    <location>
        <begin position="33"/>
        <end position="51"/>
    </location>
</feature>
<sequence length="123" mass="12475">MPQLTATTLGRTAASLGTGLLAGAIGTVMHRSIRPWGLVLCLALVLAVALTTRAWAGWPAYVAASVGVLVAVQVLSSEGPGGDVLVPAGDGWGWAWVIGAVVALGSVALVPRRWVEDTPPDAP</sequence>
<feature type="transmembrane region" description="Helical" evidence="1">
    <location>
        <begin position="91"/>
        <end position="110"/>
    </location>
</feature>
<feature type="transmembrane region" description="Helical" evidence="1">
    <location>
        <begin position="58"/>
        <end position="76"/>
    </location>
</feature>
<keyword evidence="1" id="KW-1133">Transmembrane helix</keyword>
<evidence type="ECO:0000313" key="3">
    <source>
        <dbReference type="Proteomes" id="UP001240250"/>
    </source>
</evidence>
<organism evidence="2 3">
    <name type="scientific">Cellulomonas iranensis</name>
    <dbReference type="NCBI Taxonomy" id="76862"/>
    <lineage>
        <taxon>Bacteria</taxon>
        <taxon>Bacillati</taxon>
        <taxon>Actinomycetota</taxon>
        <taxon>Actinomycetes</taxon>
        <taxon>Micrococcales</taxon>
        <taxon>Cellulomonadaceae</taxon>
        <taxon>Cellulomonas</taxon>
    </lineage>
</organism>
<evidence type="ECO:0000256" key="1">
    <source>
        <dbReference type="SAM" id="Phobius"/>
    </source>
</evidence>
<accession>A0ABU0GHH6</accession>
<evidence type="ECO:0000313" key="2">
    <source>
        <dbReference type="EMBL" id="MDQ0424374.1"/>
    </source>
</evidence>
<dbReference type="Proteomes" id="UP001240250">
    <property type="component" value="Unassembled WGS sequence"/>
</dbReference>